<dbReference type="PRINTS" id="PR00261">
    <property type="entry name" value="LDLRECEPTOR"/>
</dbReference>
<dbReference type="InParanoid" id="B7Q812"/>
<dbReference type="AlphaFoldDB" id="B7Q812"/>
<keyword evidence="6 9" id="KW-1015">Disulfide bond</keyword>
<evidence type="ECO:0000256" key="7">
    <source>
        <dbReference type="ARBA" id="ARBA00023170"/>
    </source>
</evidence>
<keyword evidence="12" id="KW-1185">Reference proteome</keyword>
<dbReference type="VEuPathDB" id="VectorBase:ISCW011517"/>
<evidence type="ECO:0000256" key="1">
    <source>
        <dbReference type="ARBA" id="ARBA00004167"/>
    </source>
</evidence>
<dbReference type="InterPro" id="IPR023415">
    <property type="entry name" value="LDLR_class-A_CS"/>
</dbReference>
<protein>
    <submittedName>
        <fullName evidence="10 11">Low-density lipoprotein receptor, putative</fullName>
        <ecNumber evidence="10">3.4.21.45</ecNumber>
    </submittedName>
</protein>
<accession>B7Q812</accession>
<dbReference type="InterPro" id="IPR036055">
    <property type="entry name" value="LDL_receptor-like_sf"/>
</dbReference>
<dbReference type="PANTHER" id="PTHR22722">
    <property type="entry name" value="LOW-DENSITY LIPOPROTEIN RECEPTOR-RELATED PROTEIN 2-RELATED"/>
    <property type="match status" value="1"/>
</dbReference>
<dbReference type="GO" id="GO:0016020">
    <property type="term" value="C:membrane"/>
    <property type="evidence" value="ECO:0007669"/>
    <property type="project" value="UniProtKB-SubCell"/>
</dbReference>
<dbReference type="EnsemblMetazoa" id="ISCW011517-RA">
    <property type="protein sequence ID" value="ISCW011517-PA"/>
    <property type="gene ID" value="ISCW011517"/>
</dbReference>
<evidence type="ECO:0000256" key="5">
    <source>
        <dbReference type="ARBA" id="ARBA00023136"/>
    </source>
</evidence>
<feature type="disulfide bond" evidence="9">
    <location>
        <begin position="30"/>
        <end position="45"/>
    </location>
</feature>
<keyword evidence="2" id="KW-0812">Transmembrane</keyword>
<reference evidence="10 12" key="1">
    <citation type="submission" date="2008-03" db="EMBL/GenBank/DDBJ databases">
        <title>Annotation of Ixodes scapularis.</title>
        <authorList>
            <consortium name="Ixodes scapularis Genome Project Consortium"/>
            <person name="Caler E."/>
            <person name="Hannick L.I."/>
            <person name="Bidwell S."/>
            <person name="Joardar V."/>
            <person name="Thiagarajan M."/>
            <person name="Amedeo P."/>
            <person name="Galinsky K.J."/>
            <person name="Schobel S."/>
            <person name="Inman J."/>
            <person name="Hostetler J."/>
            <person name="Miller J."/>
            <person name="Hammond M."/>
            <person name="Megy K."/>
            <person name="Lawson D."/>
            <person name="Kodira C."/>
            <person name="Sutton G."/>
            <person name="Meyer J."/>
            <person name="Hill C.A."/>
            <person name="Birren B."/>
            <person name="Nene V."/>
            <person name="Collins F."/>
            <person name="Alarcon-Chaidez F."/>
            <person name="Wikel S."/>
            <person name="Strausberg R."/>
        </authorList>
    </citation>
    <scope>NUCLEOTIDE SEQUENCE [LARGE SCALE GENOMIC DNA]</scope>
    <source>
        <strain evidence="12">Wikel</strain>
        <strain evidence="10">Wikel colony</strain>
    </source>
</reference>
<dbReference type="InterPro" id="IPR002172">
    <property type="entry name" value="LDrepeatLR_classA_rpt"/>
</dbReference>
<proteinExistence type="predicted"/>
<keyword evidence="5" id="KW-0472">Membrane</keyword>
<dbReference type="Gene3D" id="4.10.400.10">
    <property type="entry name" value="Low-density Lipoprotein Receptor"/>
    <property type="match status" value="2"/>
</dbReference>
<dbReference type="PANTHER" id="PTHR22722:SF5">
    <property type="entry name" value="LOW-DENSITY LIPOPROTEIN RECEPTOR-RELATED PROTEIN 1B"/>
    <property type="match status" value="1"/>
</dbReference>
<feature type="disulfide bond" evidence="9">
    <location>
        <begin position="55"/>
        <end position="73"/>
    </location>
</feature>
<feature type="disulfide bond" evidence="9">
    <location>
        <begin position="18"/>
        <end position="36"/>
    </location>
</feature>
<dbReference type="CDD" id="cd00112">
    <property type="entry name" value="LDLa"/>
    <property type="match status" value="1"/>
</dbReference>
<feature type="disulfide bond" evidence="9">
    <location>
        <begin position="67"/>
        <end position="82"/>
    </location>
</feature>
<evidence type="ECO:0000256" key="4">
    <source>
        <dbReference type="ARBA" id="ARBA00022989"/>
    </source>
</evidence>
<evidence type="ECO:0000313" key="12">
    <source>
        <dbReference type="Proteomes" id="UP000001555"/>
    </source>
</evidence>
<dbReference type="GO" id="GO:0004252">
    <property type="term" value="F:serine-type endopeptidase activity"/>
    <property type="evidence" value="ECO:0007669"/>
    <property type="project" value="UniProtKB-EC"/>
</dbReference>
<dbReference type="STRING" id="6945.B7Q812"/>
<dbReference type="Pfam" id="PF00057">
    <property type="entry name" value="Ldl_recept_a"/>
    <property type="match status" value="2"/>
</dbReference>
<evidence type="ECO:0000256" key="6">
    <source>
        <dbReference type="ARBA" id="ARBA00023157"/>
    </source>
</evidence>
<keyword evidence="4" id="KW-1133">Transmembrane helix</keyword>
<evidence type="ECO:0000256" key="3">
    <source>
        <dbReference type="ARBA" id="ARBA00022737"/>
    </source>
</evidence>
<comment type="subcellular location">
    <subcellularLocation>
        <location evidence="1">Membrane</location>
        <topology evidence="1">Single-pass membrane protein</topology>
    </subcellularLocation>
</comment>
<dbReference type="EC" id="3.4.21.45" evidence="10"/>
<dbReference type="SUPFAM" id="SSF57424">
    <property type="entry name" value="LDL receptor-like module"/>
    <property type="match status" value="2"/>
</dbReference>
<sequence>MTECFFRAEKCSTDQFSCNNTRCIAKRWVCDNEDDCGDGSDEEVCEKCRTDQFSCNNGMCIDQRYVCDTDDDCGDGSDEEACASEVT</sequence>
<evidence type="ECO:0000256" key="8">
    <source>
        <dbReference type="ARBA" id="ARBA00023180"/>
    </source>
</evidence>
<dbReference type="PROSITE" id="PS50068">
    <property type="entry name" value="LDLRA_2"/>
    <property type="match status" value="2"/>
</dbReference>
<name>B7Q812_IXOSC</name>
<keyword evidence="10" id="KW-0449">Lipoprotein</keyword>
<keyword evidence="7 10" id="KW-0675">Receptor</keyword>
<dbReference type="EMBL" id="DS879866">
    <property type="protein sequence ID" value="EEC14984.1"/>
    <property type="molecule type" value="Genomic_DNA"/>
</dbReference>
<dbReference type="FunFam" id="4.10.400.10:FF:000004">
    <property type="entry name" value="Low-density lipoprotein receptor-related protein 1"/>
    <property type="match status" value="2"/>
</dbReference>
<dbReference type="VEuPathDB" id="VectorBase:ISCI011517"/>
<dbReference type="PROSITE" id="PS01209">
    <property type="entry name" value="LDLRA_1"/>
    <property type="match status" value="1"/>
</dbReference>
<keyword evidence="8" id="KW-0325">Glycoprotein</keyword>
<dbReference type="EMBL" id="ABJB011074768">
    <property type="status" value="NOT_ANNOTATED_CDS"/>
    <property type="molecule type" value="Genomic_DNA"/>
</dbReference>
<dbReference type="SMART" id="SM00192">
    <property type="entry name" value="LDLa"/>
    <property type="match status" value="2"/>
</dbReference>
<dbReference type="PaxDb" id="6945-B7Q812"/>
<dbReference type="HOGENOM" id="CLU_085098_3_2_1"/>
<feature type="disulfide bond" evidence="9">
    <location>
        <begin position="48"/>
        <end position="60"/>
    </location>
</feature>
<reference evidence="11" key="2">
    <citation type="submission" date="2020-05" db="UniProtKB">
        <authorList>
            <consortium name="EnsemblMetazoa"/>
        </authorList>
    </citation>
    <scope>IDENTIFICATION</scope>
    <source>
        <strain evidence="11">wikel</strain>
    </source>
</reference>
<feature type="disulfide bond" evidence="9">
    <location>
        <begin position="11"/>
        <end position="23"/>
    </location>
</feature>
<evidence type="ECO:0000256" key="2">
    <source>
        <dbReference type="ARBA" id="ARBA00022692"/>
    </source>
</evidence>
<evidence type="ECO:0000313" key="11">
    <source>
        <dbReference type="EnsemblMetazoa" id="ISCW011517-PA"/>
    </source>
</evidence>
<evidence type="ECO:0000256" key="9">
    <source>
        <dbReference type="PROSITE-ProRule" id="PRU00124"/>
    </source>
</evidence>
<evidence type="ECO:0000313" key="10">
    <source>
        <dbReference type="EMBL" id="EEC14984.1"/>
    </source>
</evidence>
<organism>
    <name type="scientific">Ixodes scapularis</name>
    <name type="common">Black-legged tick</name>
    <name type="synonym">Deer tick</name>
    <dbReference type="NCBI Taxonomy" id="6945"/>
    <lineage>
        <taxon>Eukaryota</taxon>
        <taxon>Metazoa</taxon>
        <taxon>Ecdysozoa</taxon>
        <taxon>Arthropoda</taxon>
        <taxon>Chelicerata</taxon>
        <taxon>Arachnida</taxon>
        <taxon>Acari</taxon>
        <taxon>Parasitiformes</taxon>
        <taxon>Ixodida</taxon>
        <taxon>Ixodoidea</taxon>
        <taxon>Ixodidae</taxon>
        <taxon>Ixodinae</taxon>
        <taxon>Ixodes</taxon>
    </lineage>
</organism>
<keyword evidence="3" id="KW-0677">Repeat</keyword>
<keyword evidence="10" id="KW-0378">Hydrolase</keyword>
<gene>
    <name evidence="10" type="ORF">IscW_ISCW011517</name>
</gene>
<dbReference type="InterPro" id="IPR051221">
    <property type="entry name" value="LDLR-related"/>
</dbReference>
<dbReference type="Proteomes" id="UP000001555">
    <property type="component" value="Unassembled WGS sequence"/>
</dbReference>